<organism evidence="4 5">
    <name type="scientific">Streptodolium elevatio</name>
    <dbReference type="NCBI Taxonomy" id="3157996"/>
    <lineage>
        <taxon>Bacteria</taxon>
        <taxon>Bacillati</taxon>
        <taxon>Actinomycetota</taxon>
        <taxon>Actinomycetes</taxon>
        <taxon>Kitasatosporales</taxon>
        <taxon>Streptomycetaceae</taxon>
        <taxon>Streptodolium</taxon>
    </lineage>
</organism>
<evidence type="ECO:0000313" key="4">
    <source>
        <dbReference type="EMBL" id="MEU8132599.1"/>
    </source>
</evidence>
<keyword evidence="2" id="KW-0812">Transmembrane</keyword>
<feature type="domain" description="DUF6286" evidence="3">
    <location>
        <begin position="101"/>
        <end position="204"/>
    </location>
</feature>
<feature type="transmembrane region" description="Helical" evidence="2">
    <location>
        <begin position="91"/>
        <end position="111"/>
    </location>
</feature>
<keyword evidence="5" id="KW-1185">Reference proteome</keyword>
<evidence type="ECO:0000313" key="5">
    <source>
        <dbReference type="Proteomes" id="UP001551482"/>
    </source>
</evidence>
<reference evidence="4 5" key="1">
    <citation type="submission" date="2024-06" db="EMBL/GenBank/DDBJ databases">
        <title>The Natural Products Discovery Center: Release of the First 8490 Sequenced Strains for Exploring Actinobacteria Biosynthetic Diversity.</title>
        <authorList>
            <person name="Kalkreuter E."/>
            <person name="Kautsar S.A."/>
            <person name="Yang D."/>
            <person name="Bader C.D."/>
            <person name="Teijaro C.N."/>
            <person name="Fluegel L."/>
            <person name="Davis C.M."/>
            <person name="Simpson J.R."/>
            <person name="Lauterbach L."/>
            <person name="Steele A.D."/>
            <person name="Gui C."/>
            <person name="Meng S."/>
            <person name="Li G."/>
            <person name="Viehrig K."/>
            <person name="Ye F."/>
            <person name="Su P."/>
            <person name="Kiefer A.F."/>
            <person name="Nichols A."/>
            <person name="Cepeda A.J."/>
            <person name="Yan W."/>
            <person name="Fan B."/>
            <person name="Jiang Y."/>
            <person name="Adhikari A."/>
            <person name="Zheng C.-J."/>
            <person name="Schuster L."/>
            <person name="Cowan T.M."/>
            <person name="Smanski M.J."/>
            <person name="Chevrette M.G."/>
            <person name="De Carvalho L.P.S."/>
            <person name="Shen B."/>
        </authorList>
    </citation>
    <scope>NUCLEOTIDE SEQUENCE [LARGE SCALE GENOMIC DNA]</scope>
    <source>
        <strain evidence="4 5">NPDC048946</strain>
    </source>
</reference>
<accession>A0ABV3DA33</accession>
<feature type="region of interest" description="Disordered" evidence="1">
    <location>
        <begin position="1"/>
        <end position="26"/>
    </location>
</feature>
<sequence>MSVLDAPPEKPADPSGPETGGGASGIGAEDYRKPRRAWSPRGFVAALTALGVGGIAGVLLFFGIAARLERTPQWAYDVLDWVQTHEWTEKWVWVGGVVAAVVGLWLLLLAWTPGRRHLLPLEPVGPDITAYMTRGTASNLLRHTALMSTGVLDARVRVTRRKAVMRVDYHFRDPDELHDELETALRERADALLLARVPRVDVRLQPASGR</sequence>
<keyword evidence="2" id="KW-0472">Membrane</keyword>
<protein>
    <submittedName>
        <fullName evidence="4">DUF6286 domain-containing protein</fullName>
    </submittedName>
</protein>
<feature type="transmembrane region" description="Helical" evidence="2">
    <location>
        <begin position="42"/>
        <end position="66"/>
    </location>
</feature>
<dbReference type="Pfam" id="PF19803">
    <property type="entry name" value="DUF6286"/>
    <property type="match status" value="1"/>
</dbReference>
<name>A0ABV3DA33_9ACTN</name>
<comment type="caution">
    <text evidence="4">The sequence shown here is derived from an EMBL/GenBank/DDBJ whole genome shotgun (WGS) entry which is preliminary data.</text>
</comment>
<evidence type="ECO:0000259" key="3">
    <source>
        <dbReference type="Pfam" id="PF19803"/>
    </source>
</evidence>
<dbReference type="InterPro" id="IPR046253">
    <property type="entry name" value="DUF6286"/>
</dbReference>
<evidence type="ECO:0000256" key="2">
    <source>
        <dbReference type="SAM" id="Phobius"/>
    </source>
</evidence>
<dbReference type="EMBL" id="JBEZFP010000006">
    <property type="protein sequence ID" value="MEU8132599.1"/>
    <property type="molecule type" value="Genomic_DNA"/>
</dbReference>
<evidence type="ECO:0000256" key="1">
    <source>
        <dbReference type="SAM" id="MobiDB-lite"/>
    </source>
</evidence>
<dbReference type="RefSeq" id="WP_358348681.1">
    <property type="nucleotide sequence ID" value="NZ_JBEZFP010000006.1"/>
</dbReference>
<gene>
    <name evidence="4" type="ORF">AB0C36_03735</name>
</gene>
<proteinExistence type="predicted"/>
<keyword evidence="2" id="KW-1133">Transmembrane helix</keyword>
<dbReference type="Proteomes" id="UP001551482">
    <property type="component" value="Unassembled WGS sequence"/>
</dbReference>